<reference evidence="2 3" key="1">
    <citation type="submission" date="2014-06" db="EMBL/GenBank/DDBJ databases">
        <title>Draft genome sequence of Bacillus gaemokensis JCM 15801 (MCCC 1A00707).</title>
        <authorList>
            <person name="Lai Q."/>
            <person name="Liu Y."/>
            <person name="Shao Z."/>
        </authorList>
    </citation>
    <scope>NUCLEOTIDE SEQUENCE [LARGE SCALE GENOMIC DNA]</scope>
    <source>
        <strain evidence="2 3">JCM 15801</strain>
    </source>
</reference>
<name>A0A073K6H6_9BACI</name>
<accession>A0A073K6H6</accession>
<dbReference type="eggNOG" id="COG1721">
    <property type="taxonomic scope" value="Bacteria"/>
</dbReference>
<dbReference type="PANTHER" id="PTHR34351">
    <property type="entry name" value="SLR1927 PROTEIN-RELATED"/>
    <property type="match status" value="1"/>
</dbReference>
<evidence type="ECO:0000313" key="3">
    <source>
        <dbReference type="Proteomes" id="UP000027778"/>
    </source>
</evidence>
<dbReference type="AlphaFoldDB" id="A0A073K6H6"/>
<gene>
    <name evidence="2" type="ORF">BAGA_20715</name>
</gene>
<feature type="transmembrane region" description="Helical" evidence="1">
    <location>
        <begin position="20"/>
        <end position="47"/>
    </location>
</feature>
<keyword evidence="1" id="KW-1133">Transmembrane helix</keyword>
<dbReference type="STRING" id="574375.AZF08_09690"/>
<comment type="caution">
    <text evidence="2">The sequence shown here is derived from an EMBL/GenBank/DDBJ whole genome shotgun (WGS) entry which is preliminary data.</text>
</comment>
<keyword evidence="3" id="KW-1185">Reference proteome</keyword>
<protein>
    <submittedName>
        <fullName evidence="2">Uncharacterized protein</fullName>
    </submittedName>
</protein>
<sequence>MNYTRIVTVPLFFQHHIIKLTIPVALFLAFYVTNSFLVIPFLFYYLFAYFIYRYTAYIDTNFRIINKKQTTRLFPNETGTLSIHLQNKAKLPLVNGTCFLHINPTLVPHTTTGVEQISKTLFSFRFSQPAKSGQQWELSFTATKRGVFKIEQFECILGDPFHIIQVHLPTIDKLKTEIIVYPTLKRLASLQEIHQLAIGTYKTNFSYFHDESSIVGIKQYERESFRSIHWKASAKMQNLQAKQYEAIKNYSWTISLCLGADRGFGWRENIEDLISYTTYLCRFATEKHIPFELFVSIFTEEGPLHLALNDGHVQYAKALEELARISDDSTLLPRENFLHYLNRKKERSSILFFIGVKKAELPNMGQKTYLITDEGMVEQLETMAPLR</sequence>
<dbReference type="OrthoDB" id="9789943at2"/>
<dbReference type="Proteomes" id="UP000027778">
    <property type="component" value="Unassembled WGS sequence"/>
</dbReference>
<evidence type="ECO:0000313" key="2">
    <source>
        <dbReference type="EMBL" id="KEK22180.1"/>
    </source>
</evidence>
<keyword evidence="1" id="KW-0472">Membrane</keyword>
<dbReference type="PANTHER" id="PTHR34351:SF2">
    <property type="entry name" value="DUF58 DOMAIN-CONTAINING PROTEIN"/>
    <property type="match status" value="1"/>
</dbReference>
<dbReference type="EMBL" id="JOTM01000038">
    <property type="protein sequence ID" value="KEK22180.1"/>
    <property type="molecule type" value="Genomic_DNA"/>
</dbReference>
<organism evidence="2 3">
    <name type="scientific">Bacillus gaemokensis</name>
    <dbReference type="NCBI Taxonomy" id="574375"/>
    <lineage>
        <taxon>Bacteria</taxon>
        <taxon>Bacillati</taxon>
        <taxon>Bacillota</taxon>
        <taxon>Bacilli</taxon>
        <taxon>Bacillales</taxon>
        <taxon>Bacillaceae</taxon>
        <taxon>Bacillus</taxon>
        <taxon>Bacillus cereus group</taxon>
    </lineage>
</organism>
<evidence type="ECO:0000256" key="1">
    <source>
        <dbReference type="SAM" id="Phobius"/>
    </source>
</evidence>
<dbReference type="RefSeq" id="WP_033677944.1">
    <property type="nucleotide sequence ID" value="NZ_JOTM01000038.1"/>
</dbReference>
<keyword evidence="1" id="KW-0812">Transmembrane</keyword>
<proteinExistence type="predicted"/>